<dbReference type="EMBL" id="BJCL01000012">
    <property type="protein sequence ID" value="GCL64928.1"/>
    <property type="molecule type" value="Genomic_DNA"/>
</dbReference>
<organism evidence="2 3">
    <name type="scientific">Pseudaquabacterium pictum</name>
    <dbReference type="NCBI Taxonomy" id="2315236"/>
    <lineage>
        <taxon>Bacteria</taxon>
        <taxon>Pseudomonadati</taxon>
        <taxon>Pseudomonadota</taxon>
        <taxon>Betaproteobacteria</taxon>
        <taxon>Burkholderiales</taxon>
        <taxon>Sphaerotilaceae</taxon>
        <taxon>Pseudaquabacterium</taxon>
    </lineage>
</organism>
<gene>
    <name evidence="2" type="ORF">AQPW35_40090</name>
</gene>
<sequence length="369" mass="39319">MPSHAVVSVVGSLANFDVVNNTGRPAYGFEIEFEDSSFHKADVGSVFGLNRNFGVWGTTGVVRFGTVDVSDYTDAAGQHAGVRITYGGVFASGITTPDNAGGFSTAGESCWPGAKGAGWITSPCDHYGVQSARTPATTRYAWLVLNPANPAPASFADYTRVLAGIPAVNLVYSPPPVGQPAAPAQVQVQIQAIAPVRPAEPAALELPEVHDQWGEAFWVRTFKTKVDRRIDLGNLLQDDHEMEAAEVESEWSILQRRPLDKIGDGKDPGANEVKEKVDDIGEADAGKAVMRRYEFYRYLGPTNPEDGEVICDTACENDPLGLNLVGGFVGAQMAGYNIEAAAPVPEPQTWALMLGGLAAVGAMARRGRR</sequence>
<reference evidence="3" key="1">
    <citation type="submission" date="2019-03" db="EMBL/GenBank/DDBJ databases">
        <title>Aquabacterium pictum sp.nov., the first bacteriochlorophyll a-containing freshwater bacterium in the genus Aquabacterium of the class Betaproteobacteria.</title>
        <authorList>
            <person name="Hirose S."/>
            <person name="Tank M."/>
            <person name="Hara E."/>
            <person name="Tamaki H."/>
            <person name="Takaichi S."/>
            <person name="Haruta S."/>
            <person name="Hanada S."/>
        </authorList>
    </citation>
    <scope>NUCLEOTIDE SEQUENCE [LARGE SCALE GENOMIC DNA]</scope>
    <source>
        <strain evidence="3">W35</strain>
    </source>
</reference>
<dbReference type="AlphaFoldDB" id="A0A480B1P5"/>
<evidence type="ECO:0000259" key="1">
    <source>
        <dbReference type="Pfam" id="PF07589"/>
    </source>
</evidence>
<dbReference type="NCBIfam" id="NF035944">
    <property type="entry name" value="PEPxxWA-CTERM"/>
    <property type="match status" value="1"/>
</dbReference>
<dbReference type="NCBIfam" id="TIGR02595">
    <property type="entry name" value="PEP_CTERM"/>
    <property type="match status" value="1"/>
</dbReference>
<dbReference type="RefSeq" id="WP_228027202.1">
    <property type="nucleotide sequence ID" value="NZ_BJCL01000012.1"/>
</dbReference>
<dbReference type="Proteomes" id="UP000301751">
    <property type="component" value="Unassembled WGS sequence"/>
</dbReference>
<dbReference type="InterPro" id="IPR013424">
    <property type="entry name" value="Ice-binding_C"/>
</dbReference>
<name>A0A480B1P5_9BURK</name>
<proteinExistence type="predicted"/>
<accession>A0A480B1P5</accession>
<feature type="domain" description="Ice-binding protein C-terminal" evidence="1">
    <location>
        <begin position="343"/>
        <end position="369"/>
    </location>
</feature>
<dbReference type="Pfam" id="PF07589">
    <property type="entry name" value="PEP-CTERM"/>
    <property type="match status" value="1"/>
</dbReference>
<evidence type="ECO:0000313" key="3">
    <source>
        <dbReference type="Proteomes" id="UP000301751"/>
    </source>
</evidence>
<protein>
    <recommendedName>
        <fullName evidence="1">Ice-binding protein C-terminal domain-containing protein</fullName>
    </recommendedName>
</protein>
<evidence type="ECO:0000313" key="2">
    <source>
        <dbReference type="EMBL" id="GCL64928.1"/>
    </source>
</evidence>
<keyword evidence="3" id="KW-1185">Reference proteome</keyword>
<comment type="caution">
    <text evidence="2">The sequence shown here is derived from an EMBL/GenBank/DDBJ whole genome shotgun (WGS) entry which is preliminary data.</text>
</comment>